<dbReference type="PANTHER" id="PTHR42812">
    <property type="entry name" value="BETA-XYLOSIDASE"/>
    <property type="match status" value="1"/>
</dbReference>
<dbReference type="Pfam" id="PF04616">
    <property type="entry name" value="Glyco_hydro_43"/>
    <property type="match status" value="1"/>
</dbReference>
<keyword evidence="3" id="KW-0326">Glycosidase</keyword>
<evidence type="ECO:0000256" key="2">
    <source>
        <dbReference type="ARBA" id="ARBA00022801"/>
    </source>
</evidence>
<organism evidence="4">
    <name type="scientific">marine sediment metagenome</name>
    <dbReference type="NCBI Taxonomy" id="412755"/>
    <lineage>
        <taxon>unclassified sequences</taxon>
        <taxon>metagenomes</taxon>
        <taxon>ecological metagenomes</taxon>
    </lineage>
</organism>
<dbReference type="CDD" id="cd08986">
    <property type="entry name" value="GH43-like"/>
    <property type="match status" value="1"/>
</dbReference>
<name>X0TDN5_9ZZZZ</name>
<comment type="similarity">
    <text evidence="1">Belongs to the glycosyl hydrolase 43 family.</text>
</comment>
<dbReference type="InterPro" id="IPR051795">
    <property type="entry name" value="Glycosyl_Hydrlase_43"/>
</dbReference>
<feature type="non-terminal residue" evidence="4">
    <location>
        <position position="250"/>
    </location>
</feature>
<proteinExistence type="inferred from homology"/>
<evidence type="ECO:0000256" key="3">
    <source>
        <dbReference type="ARBA" id="ARBA00023295"/>
    </source>
</evidence>
<dbReference type="InterPro" id="IPR023296">
    <property type="entry name" value="Glyco_hydro_beta-prop_sf"/>
</dbReference>
<accession>X0TDN5</accession>
<protein>
    <recommendedName>
        <fullName evidence="5">Glycosyl hydrolase family 43</fullName>
    </recommendedName>
</protein>
<dbReference type="PANTHER" id="PTHR42812:SF14">
    <property type="entry name" value="SECRETED PROTEIN"/>
    <property type="match status" value="1"/>
</dbReference>
<comment type="caution">
    <text evidence="4">The sequence shown here is derived from an EMBL/GenBank/DDBJ whole genome shotgun (WGS) entry which is preliminary data.</text>
</comment>
<sequence length="250" mass="28377">MKQLKYCVMIVSIFTFTAVSLVISGEPVKKTPNPADEAMPALPQLKPLFDFPVRDTSICLGPDDTYYLTGTTGHPTWWRTNDGVRVWKSKDLKKWDFLGLVWSIEKHGTWQKKIVRGRRAVWAPEIHYINGTFWIPYCMNYQGTGLLRSTTGKAEGPYEDVKKDGPLTRRIDASLFQDDDGKVYFVYGDGRIARMTEDMSGLAEEPRLLKPSNHGHVGFEGAFITKMDNRYLLACAEFNGKGGNRTYDCM</sequence>
<dbReference type="SUPFAM" id="SSF75005">
    <property type="entry name" value="Arabinanase/levansucrase/invertase"/>
    <property type="match status" value="1"/>
</dbReference>
<dbReference type="GO" id="GO:0004553">
    <property type="term" value="F:hydrolase activity, hydrolyzing O-glycosyl compounds"/>
    <property type="evidence" value="ECO:0007669"/>
    <property type="project" value="InterPro"/>
</dbReference>
<gene>
    <name evidence="4" type="ORF">S01H1_05524</name>
</gene>
<dbReference type="EMBL" id="BARS01002875">
    <property type="protein sequence ID" value="GAF74165.1"/>
    <property type="molecule type" value="Genomic_DNA"/>
</dbReference>
<keyword evidence="2" id="KW-0378">Hydrolase</keyword>
<evidence type="ECO:0000313" key="4">
    <source>
        <dbReference type="EMBL" id="GAF74165.1"/>
    </source>
</evidence>
<dbReference type="Gene3D" id="2.115.10.20">
    <property type="entry name" value="Glycosyl hydrolase domain, family 43"/>
    <property type="match status" value="1"/>
</dbReference>
<evidence type="ECO:0008006" key="5">
    <source>
        <dbReference type="Google" id="ProtNLM"/>
    </source>
</evidence>
<evidence type="ECO:0000256" key="1">
    <source>
        <dbReference type="ARBA" id="ARBA00009865"/>
    </source>
</evidence>
<dbReference type="InterPro" id="IPR006710">
    <property type="entry name" value="Glyco_hydro_43"/>
</dbReference>
<reference evidence="4" key="1">
    <citation type="journal article" date="2014" name="Front. Microbiol.">
        <title>High frequency of phylogenetically diverse reductive dehalogenase-homologous genes in deep subseafloor sedimentary metagenomes.</title>
        <authorList>
            <person name="Kawai M."/>
            <person name="Futagami T."/>
            <person name="Toyoda A."/>
            <person name="Takaki Y."/>
            <person name="Nishi S."/>
            <person name="Hori S."/>
            <person name="Arai W."/>
            <person name="Tsubouchi T."/>
            <person name="Morono Y."/>
            <person name="Uchiyama I."/>
            <person name="Ito T."/>
            <person name="Fujiyama A."/>
            <person name="Inagaki F."/>
            <person name="Takami H."/>
        </authorList>
    </citation>
    <scope>NUCLEOTIDE SEQUENCE</scope>
    <source>
        <strain evidence="4">Expedition CK06-06</strain>
    </source>
</reference>
<dbReference type="AlphaFoldDB" id="X0TDN5"/>
<dbReference type="GO" id="GO:0005975">
    <property type="term" value="P:carbohydrate metabolic process"/>
    <property type="evidence" value="ECO:0007669"/>
    <property type="project" value="InterPro"/>
</dbReference>